<organism evidence="1 2">
    <name type="scientific">Thelephora terrestris</name>
    <dbReference type="NCBI Taxonomy" id="56493"/>
    <lineage>
        <taxon>Eukaryota</taxon>
        <taxon>Fungi</taxon>
        <taxon>Dikarya</taxon>
        <taxon>Basidiomycota</taxon>
        <taxon>Agaricomycotina</taxon>
        <taxon>Agaricomycetes</taxon>
        <taxon>Thelephorales</taxon>
        <taxon>Thelephoraceae</taxon>
        <taxon>Thelephora</taxon>
    </lineage>
</organism>
<reference evidence="1" key="2">
    <citation type="submission" date="2020-11" db="EMBL/GenBank/DDBJ databases">
        <authorList>
            <consortium name="DOE Joint Genome Institute"/>
            <person name="Kuo A."/>
            <person name="Miyauchi S."/>
            <person name="Kiss E."/>
            <person name="Drula E."/>
            <person name="Kohler A."/>
            <person name="Sanchez-Garcia M."/>
            <person name="Andreopoulos B."/>
            <person name="Barry K.W."/>
            <person name="Bonito G."/>
            <person name="Buee M."/>
            <person name="Carver A."/>
            <person name="Chen C."/>
            <person name="Cichocki N."/>
            <person name="Clum A."/>
            <person name="Culley D."/>
            <person name="Crous P.W."/>
            <person name="Fauchery L."/>
            <person name="Girlanda M."/>
            <person name="Hayes R."/>
            <person name="Keri Z."/>
            <person name="Labutti K."/>
            <person name="Lipzen A."/>
            <person name="Lombard V."/>
            <person name="Magnuson J."/>
            <person name="Maillard F."/>
            <person name="Morin E."/>
            <person name="Murat C."/>
            <person name="Nolan M."/>
            <person name="Ohm R."/>
            <person name="Pangilinan J."/>
            <person name="Pereira M."/>
            <person name="Perotto S."/>
            <person name="Peter M."/>
            <person name="Riley R."/>
            <person name="Sitrit Y."/>
            <person name="Stielow B."/>
            <person name="Szollosi G."/>
            <person name="Zifcakova L."/>
            <person name="Stursova M."/>
            <person name="Spatafora J.W."/>
            <person name="Tedersoo L."/>
            <person name="Vaario L.-M."/>
            <person name="Yamada A."/>
            <person name="Yan M."/>
            <person name="Wang P."/>
            <person name="Xu J."/>
            <person name="Bruns T."/>
            <person name="Baldrian P."/>
            <person name="Vilgalys R."/>
            <person name="Henrissat B."/>
            <person name="Grigoriev I.V."/>
            <person name="Hibbett D."/>
            <person name="Nagy L.G."/>
            <person name="Martin F.M."/>
        </authorList>
    </citation>
    <scope>NUCLEOTIDE SEQUENCE</scope>
    <source>
        <strain evidence="1">UH-Tt-Lm1</strain>
    </source>
</reference>
<sequence>MTWTIADDTPSRRIFTRPLDTLELGFFYASKRNGVTDLVENYLAVTSDQSLFLPENVSRAWVAVKGIFPLLGGAVKELESDIPSALFVISESDLKIARPGETTLCVAHSEEEVHSFVDRLFSGPRQLSDELLARLYIYSRADEPGHFHAVFIHSHSIIDDTSALAMIRTFFDVLSLPPHLEVPDLQTRLALCVGIHCLDPNKHLSKAQMRWRRAAGQIIRQGRNLKLKGGTTLPRTTTTHTRFKTSLSRRATITFSRDQSSLLFANSRKHSITVGSVLPVLGQMGTTRVLYRRYLRGEIDEERWRWYRTQPFHAVGPINLRSYLDREWYEGGGAEVVMLGINFYSITCPSMPTVSEEWLLRHQSELEDGAPPFSALLPQDLFVRRVQAVRKQVKAIVAHPLFYEIAAYPVARTLEWKATLEKWEKLRAGGELEETEKPILDFLSDDYLCHNGGASLGNIDPLRPTKYPLDPDNPLSSRKYYPESQDQATESTTPTIRIIKSWKKLSVHPAEFYLGAETKDQELSIYVSWDGKVFEDELVEEWLEEIRKATVYYLC</sequence>
<protein>
    <recommendedName>
        <fullName evidence="3">Condensation domain-containing protein</fullName>
    </recommendedName>
</protein>
<comment type="caution">
    <text evidence="1">The sequence shown here is derived from an EMBL/GenBank/DDBJ whole genome shotgun (WGS) entry which is preliminary data.</text>
</comment>
<name>A0A9P6HNX8_9AGAM</name>
<accession>A0A9P6HNX8</accession>
<gene>
    <name evidence="1" type="ORF">BJ322DRAFT_12081</name>
</gene>
<keyword evidence="2" id="KW-1185">Reference proteome</keyword>
<proteinExistence type="predicted"/>
<dbReference type="Proteomes" id="UP000736335">
    <property type="component" value="Unassembled WGS sequence"/>
</dbReference>
<dbReference type="AlphaFoldDB" id="A0A9P6HNX8"/>
<evidence type="ECO:0000313" key="1">
    <source>
        <dbReference type="EMBL" id="KAF9792099.1"/>
    </source>
</evidence>
<dbReference type="Gene3D" id="3.30.559.10">
    <property type="entry name" value="Chloramphenicol acetyltransferase-like domain"/>
    <property type="match status" value="1"/>
</dbReference>
<reference evidence="1" key="1">
    <citation type="journal article" date="2020" name="Nat. Commun.">
        <title>Large-scale genome sequencing of mycorrhizal fungi provides insights into the early evolution of symbiotic traits.</title>
        <authorList>
            <person name="Miyauchi S."/>
            <person name="Kiss E."/>
            <person name="Kuo A."/>
            <person name="Drula E."/>
            <person name="Kohler A."/>
            <person name="Sanchez-Garcia M."/>
            <person name="Morin E."/>
            <person name="Andreopoulos B."/>
            <person name="Barry K.W."/>
            <person name="Bonito G."/>
            <person name="Buee M."/>
            <person name="Carver A."/>
            <person name="Chen C."/>
            <person name="Cichocki N."/>
            <person name="Clum A."/>
            <person name="Culley D."/>
            <person name="Crous P.W."/>
            <person name="Fauchery L."/>
            <person name="Girlanda M."/>
            <person name="Hayes R.D."/>
            <person name="Keri Z."/>
            <person name="LaButti K."/>
            <person name="Lipzen A."/>
            <person name="Lombard V."/>
            <person name="Magnuson J."/>
            <person name="Maillard F."/>
            <person name="Murat C."/>
            <person name="Nolan M."/>
            <person name="Ohm R.A."/>
            <person name="Pangilinan J."/>
            <person name="Pereira M.F."/>
            <person name="Perotto S."/>
            <person name="Peter M."/>
            <person name="Pfister S."/>
            <person name="Riley R."/>
            <person name="Sitrit Y."/>
            <person name="Stielow J.B."/>
            <person name="Szollosi G."/>
            <person name="Zifcakova L."/>
            <person name="Stursova M."/>
            <person name="Spatafora J.W."/>
            <person name="Tedersoo L."/>
            <person name="Vaario L.M."/>
            <person name="Yamada A."/>
            <person name="Yan M."/>
            <person name="Wang P."/>
            <person name="Xu J."/>
            <person name="Bruns T."/>
            <person name="Baldrian P."/>
            <person name="Vilgalys R."/>
            <person name="Dunand C."/>
            <person name="Henrissat B."/>
            <person name="Grigoriev I.V."/>
            <person name="Hibbett D."/>
            <person name="Nagy L.G."/>
            <person name="Martin F.M."/>
        </authorList>
    </citation>
    <scope>NUCLEOTIDE SEQUENCE</scope>
    <source>
        <strain evidence="1">UH-Tt-Lm1</strain>
    </source>
</reference>
<dbReference type="OrthoDB" id="3264185at2759"/>
<dbReference type="InterPro" id="IPR023213">
    <property type="entry name" value="CAT-like_dom_sf"/>
</dbReference>
<dbReference type="EMBL" id="WIUZ02000001">
    <property type="protein sequence ID" value="KAF9792099.1"/>
    <property type="molecule type" value="Genomic_DNA"/>
</dbReference>
<evidence type="ECO:0000313" key="2">
    <source>
        <dbReference type="Proteomes" id="UP000736335"/>
    </source>
</evidence>
<evidence type="ECO:0008006" key="3">
    <source>
        <dbReference type="Google" id="ProtNLM"/>
    </source>
</evidence>